<comment type="similarity">
    <text evidence="1">Belongs to the UPF0246 family.</text>
</comment>
<comment type="caution">
    <text evidence="2">The sequence shown here is derived from an EMBL/GenBank/DDBJ whole genome shotgun (WGS) entry which is preliminary data.</text>
</comment>
<dbReference type="GO" id="GO:0005829">
    <property type="term" value="C:cytosol"/>
    <property type="evidence" value="ECO:0007669"/>
    <property type="project" value="TreeGrafter"/>
</dbReference>
<protein>
    <recommendedName>
        <fullName evidence="1">UPF0246 protein HNQ51_001222</fullName>
    </recommendedName>
</protein>
<keyword evidence="3" id="KW-1185">Reference proteome</keyword>
<evidence type="ECO:0000313" key="2">
    <source>
        <dbReference type="EMBL" id="MBB5203929.1"/>
    </source>
</evidence>
<dbReference type="Pfam" id="PF03883">
    <property type="entry name" value="H2O2_YaaD"/>
    <property type="match status" value="1"/>
</dbReference>
<gene>
    <name evidence="2" type="ORF">HNQ51_001222</name>
</gene>
<proteinExistence type="inferred from homology"/>
<dbReference type="NCBIfam" id="NF002542">
    <property type="entry name" value="PRK02101.1-3"/>
    <property type="match status" value="1"/>
</dbReference>
<name>A0A840S617_9BURK</name>
<dbReference type="PANTHER" id="PTHR30283:SF4">
    <property type="entry name" value="PEROXIDE STRESS RESISTANCE PROTEIN YAAA"/>
    <property type="match status" value="1"/>
</dbReference>
<reference evidence="2 3" key="1">
    <citation type="submission" date="2020-08" db="EMBL/GenBank/DDBJ databases">
        <title>Genomic Encyclopedia of Type Strains, Phase IV (KMG-IV): sequencing the most valuable type-strain genomes for metagenomic binning, comparative biology and taxonomic classification.</title>
        <authorList>
            <person name="Goeker M."/>
        </authorList>
    </citation>
    <scope>NUCLEOTIDE SEQUENCE [LARGE SCALE GENOMIC DNA]</scope>
    <source>
        <strain evidence="2 3">DSM 23958</strain>
    </source>
</reference>
<dbReference type="AlphaFoldDB" id="A0A840S617"/>
<dbReference type="HAMAP" id="MF_00652">
    <property type="entry name" value="UPF0246"/>
    <property type="match status" value="1"/>
</dbReference>
<evidence type="ECO:0000256" key="1">
    <source>
        <dbReference type="HAMAP-Rule" id="MF_00652"/>
    </source>
</evidence>
<dbReference type="GO" id="GO:0033194">
    <property type="term" value="P:response to hydroperoxide"/>
    <property type="evidence" value="ECO:0007669"/>
    <property type="project" value="TreeGrafter"/>
</dbReference>
<dbReference type="PANTHER" id="PTHR30283">
    <property type="entry name" value="PEROXIDE STRESS RESPONSE PROTEIN YAAA"/>
    <property type="match status" value="1"/>
</dbReference>
<dbReference type="InterPro" id="IPR005583">
    <property type="entry name" value="YaaA"/>
</dbReference>
<dbReference type="RefSeq" id="WP_138857056.1">
    <property type="nucleotide sequence ID" value="NZ_CP040709.1"/>
</dbReference>
<sequence>MLMVLSPAKTLDYESPPPPAWVSLEGELTRPEFMAEAAPLVERLRTFSPAQLGELMEISPALAELNVRRFKDWRPRSTAQNSRAALLAFHGDVYEGLDAASLDAAAIARAQRQLRILSGLYGVLRPLDRMQPYRLEMGRPLETPAGRGLYAYWGDRPTQALNRLGAQQRVPLLVNLASQEYFKVVQRRHLKLPVLELVFEEVKAGQPKVISFFAKRARGLMARYALTQGIEHPDDLRGFTSEGYAWVAAASTPQRWVFRRELQA</sequence>
<dbReference type="OrthoDB" id="9777133at2"/>
<organism evidence="2 3">
    <name type="scientific">Inhella inkyongensis</name>
    <dbReference type="NCBI Taxonomy" id="392593"/>
    <lineage>
        <taxon>Bacteria</taxon>
        <taxon>Pseudomonadati</taxon>
        <taxon>Pseudomonadota</taxon>
        <taxon>Betaproteobacteria</taxon>
        <taxon>Burkholderiales</taxon>
        <taxon>Sphaerotilaceae</taxon>
        <taxon>Inhella</taxon>
    </lineage>
</organism>
<dbReference type="EMBL" id="JACHHO010000001">
    <property type="protein sequence ID" value="MBB5203929.1"/>
    <property type="molecule type" value="Genomic_DNA"/>
</dbReference>
<evidence type="ECO:0000313" key="3">
    <source>
        <dbReference type="Proteomes" id="UP000554837"/>
    </source>
</evidence>
<accession>A0A840S617</accession>
<dbReference type="Proteomes" id="UP000554837">
    <property type="component" value="Unassembled WGS sequence"/>
</dbReference>